<keyword evidence="2" id="KW-1003">Cell membrane</keyword>
<protein>
    <submittedName>
        <fullName evidence="8">ABC transporter permease protein</fullName>
    </submittedName>
</protein>
<evidence type="ECO:0000313" key="8">
    <source>
        <dbReference type="EMBL" id="QCP34178.1"/>
    </source>
</evidence>
<dbReference type="RefSeq" id="WP_137327751.1">
    <property type="nucleotide sequence ID" value="NZ_CP040058.1"/>
</dbReference>
<organism evidence="8 9">
    <name type="scientific">Anaerostipes rhamnosivorans</name>
    <dbReference type="NCBI Taxonomy" id="1229621"/>
    <lineage>
        <taxon>Bacteria</taxon>
        <taxon>Bacillati</taxon>
        <taxon>Bacillota</taxon>
        <taxon>Clostridia</taxon>
        <taxon>Lachnospirales</taxon>
        <taxon>Lachnospiraceae</taxon>
        <taxon>Anaerostipes</taxon>
    </lineage>
</organism>
<dbReference type="GO" id="GO:0005886">
    <property type="term" value="C:plasma membrane"/>
    <property type="evidence" value="ECO:0007669"/>
    <property type="project" value="UniProtKB-SubCell"/>
</dbReference>
<gene>
    <name evidence="8" type="ORF">AR1Y2_0724</name>
</gene>
<comment type="subcellular location">
    <subcellularLocation>
        <location evidence="1">Cell membrane</location>
        <topology evidence="1">Multi-pass membrane protein</topology>
    </subcellularLocation>
</comment>
<feature type="transmembrane region" description="Helical" evidence="6">
    <location>
        <begin position="113"/>
        <end position="137"/>
    </location>
</feature>
<proteinExistence type="predicted"/>
<dbReference type="Proteomes" id="UP000298653">
    <property type="component" value="Chromosome"/>
</dbReference>
<evidence type="ECO:0000259" key="7">
    <source>
        <dbReference type="Pfam" id="PF02687"/>
    </source>
</evidence>
<dbReference type="PANTHER" id="PTHR46795:SF3">
    <property type="entry name" value="ABC TRANSPORTER PERMEASE"/>
    <property type="match status" value="1"/>
</dbReference>
<dbReference type="KEGG" id="arf:AR1Y2_0724"/>
<dbReference type="OrthoDB" id="9781780at2"/>
<feature type="transmembrane region" description="Helical" evidence="6">
    <location>
        <begin position="235"/>
        <end position="261"/>
    </location>
</feature>
<evidence type="ECO:0000256" key="3">
    <source>
        <dbReference type="ARBA" id="ARBA00022692"/>
    </source>
</evidence>
<reference evidence="8 9" key="1">
    <citation type="submission" date="2019-05" db="EMBL/GenBank/DDBJ databases">
        <title>Complete genome sequencing of Anaerostipes rhamnosivorans.</title>
        <authorList>
            <person name="Bui T.P.N."/>
            <person name="de Vos W.M."/>
        </authorList>
    </citation>
    <scope>NUCLEOTIDE SEQUENCE [LARGE SCALE GENOMIC DNA]</scope>
    <source>
        <strain evidence="8 9">1y2</strain>
    </source>
</reference>
<sequence length="682" mass="77162">MFFEIVRKNSRRNRKDNGLLFISLVISIVAFYVILSLENQDVMLFLKKMESDAVDRLFLLIPVLYMVSLFFLFFLVYFSGKYQLEQRSHEFGMYLMFGMGRKRLFSMLLAEDIWNSLLSLAAGIPIAVLLSELISLITAKAVGLGIVGHRFTFSFQAAIWTVAGYLVIRLAALLIQSGSIAAKEITQLLSESQDKRHKVHKRYMTAIQLAVSLLMLAAAYAKAVKGNAWKSAGQMGITMALGITGTFLLFRGIGILFDLFLRRRRSEKGLTVFTFRQIQETIVLRPDSIAVSSLLLLAALCCFGYGSSVSLNSGLKNQRVIDYTFEGEPGQIKKELARIKVDSYMQESFQVKTGLFKGSREEGTFSGDELREAVRTQEDSEGRTVLLNNLQYFNEPYLISLTGYNRILKLKKEPPIRLNNRQAALYNSREYTNQDSDRVIKRALKKRPSVEMNHDRYQLSDTLCQENIVTDRLITISYGLIVPDQVFEQLTGGTYDSYWNAVLKRDVVREKGLMQTIMDINEKLDKTSLKYESYLNSMGRQLFYTVAASYTTIFLGTVFLLIANTVLGVQFLMHQQQTAKRYRTVLHLGCHIKYLCESARRQIKWFFLLPVSVAASGSLFGVRSLATGFAFADLQGKGGLLTAAAVPMILILCVVELGYILAVMKKSDRQILRQAELKRDDG</sequence>
<name>A0A4P8I9I3_9FIRM</name>
<dbReference type="PANTHER" id="PTHR46795">
    <property type="entry name" value="ABC TRANSPORTER PERMEASE-RELATED-RELATED"/>
    <property type="match status" value="1"/>
</dbReference>
<evidence type="ECO:0000313" key="9">
    <source>
        <dbReference type="Proteomes" id="UP000298653"/>
    </source>
</evidence>
<keyword evidence="9" id="KW-1185">Reference proteome</keyword>
<keyword evidence="3 6" id="KW-0812">Transmembrane</keyword>
<feature type="transmembrane region" description="Helical" evidence="6">
    <location>
        <begin position="18"/>
        <end position="37"/>
    </location>
</feature>
<keyword evidence="5 6" id="KW-0472">Membrane</keyword>
<feature type="domain" description="ABC3 transporter permease C-terminal" evidence="7">
    <location>
        <begin position="65"/>
        <end position="184"/>
    </location>
</feature>
<evidence type="ECO:0000256" key="5">
    <source>
        <dbReference type="ARBA" id="ARBA00023136"/>
    </source>
</evidence>
<feature type="transmembrane region" description="Helical" evidence="6">
    <location>
        <begin position="157"/>
        <end position="182"/>
    </location>
</feature>
<feature type="transmembrane region" description="Helical" evidence="6">
    <location>
        <begin position="605"/>
        <end position="626"/>
    </location>
</feature>
<keyword evidence="4 6" id="KW-1133">Transmembrane helix</keyword>
<accession>A0A4P8I9I3</accession>
<evidence type="ECO:0000256" key="4">
    <source>
        <dbReference type="ARBA" id="ARBA00022989"/>
    </source>
</evidence>
<dbReference type="EMBL" id="CP040058">
    <property type="protein sequence ID" value="QCP34178.1"/>
    <property type="molecule type" value="Genomic_DNA"/>
</dbReference>
<dbReference type="AlphaFoldDB" id="A0A4P8I9I3"/>
<dbReference type="InterPro" id="IPR003838">
    <property type="entry name" value="ABC3_permease_C"/>
</dbReference>
<evidence type="ECO:0000256" key="6">
    <source>
        <dbReference type="SAM" id="Phobius"/>
    </source>
</evidence>
<dbReference type="Pfam" id="PF02687">
    <property type="entry name" value="FtsX"/>
    <property type="match status" value="1"/>
</dbReference>
<feature type="transmembrane region" description="Helical" evidence="6">
    <location>
        <begin position="282"/>
        <end position="306"/>
    </location>
</feature>
<evidence type="ECO:0000256" key="1">
    <source>
        <dbReference type="ARBA" id="ARBA00004651"/>
    </source>
</evidence>
<feature type="transmembrane region" description="Helical" evidence="6">
    <location>
        <begin position="542"/>
        <end position="573"/>
    </location>
</feature>
<evidence type="ECO:0000256" key="2">
    <source>
        <dbReference type="ARBA" id="ARBA00022475"/>
    </source>
</evidence>
<dbReference type="InterPro" id="IPR052536">
    <property type="entry name" value="ABC-4_Integral_Memb_Prot"/>
</dbReference>
<feature type="transmembrane region" description="Helical" evidence="6">
    <location>
        <begin position="203"/>
        <end position="223"/>
    </location>
</feature>
<feature type="transmembrane region" description="Helical" evidence="6">
    <location>
        <begin position="638"/>
        <end position="664"/>
    </location>
</feature>
<feature type="transmembrane region" description="Helical" evidence="6">
    <location>
        <begin position="57"/>
        <end position="78"/>
    </location>
</feature>